<dbReference type="RefSeq" id="WP_147664176.1">
    <property type="nucleotide sequence ID" value="NZ_CP042905.2"/>
</dbReference>
<dbReference type="GeneID" id="41331081"/>
<reference evidence="1 2" key="2">
    <citation type="journal article" date="2024" name="Int. J. Syst. Evol. Microbiol.">
        <title>Promethearchaeum syntrophicum gen. nov., sp. nov., an anaerobic, obligately syntrophic archaeon, the first isolate of the lineage 'Asgard' archaea, and proposal of the new archaeal phylum Promethearchaeota phyl. nov. and kingdom Promethearchaeati regn. nov.</title>
        <authorList>
            <person name="Imachi H."/>
            <person name="Nobu M.K."/>
            <person name="Kato S."/>
            <person name="Takaki Y."/>
            <person name="Miyazaki M."/>
            <person name="Miyata M."/>
            <person name="Ogawara M."/>
            <person name="Saito Y."/>
            <person name="Sakai S."/>
            <person name="Tahara Y.O."/>
            <person name="Takano Y."/>
            <person name="Tasumi E."/>
            <person name="Uematsu K."/>
            <person name="Yoshimura T."/>
            <person name="Itoh T."/>
            <person name="Ohkuma M."/>
            <person name="Takai K."/>
        </authorList>
    </citation>
    <scope>NUCLEOTIDE SEQUENCE [LARGE SCALE GENOMIC DNA]</scope>
    <source>
        <strain evidence="1 2">MK-D1</strain>
    </source>
</reference>
<gene>
    <name evidence="1" type="ORF">DSAG12_03110</name>
</gene>
<dbReference type="KEGG" id="psyt:DSAG12_03110"/>
<dbReference type="AlphaFoldDB" id="A0A5B9DDF9"/>
<dbReference type="Proteomes" id="UP000321408">
    <property type="component" value="Chromosome"/>
</dbReference>
<accession>A0A5B9DDF9</accession>
<reference evidence="1 2" key="1">
    <citation type="journal article" date="2020" name="Nature">
        <title>Isolation of an archaeon at the prokaryote-eukaryote interface.</title>
        <authorList>
            <person name="Imachi H."/>
            <person name="Nobu M.K."/>
            <person name="Nakahara N."/>
            <person name="Morono Y."/>
            <person name="Ogawara M."/>
            <person name="Takaki Y."/>
            <person name="Takano Y."/>
            <person name="Uematsu K."/>
            <person name="Ikuta T."/>
            <person name="Ito M."/>
            <person name="Matsui Y."/>
            <person name="Miyazaki M."/>
            <person name="Murata K."/>
            <person name="Saito Y."/>
            <person name="Sakai S."/>
            <person name="Song C."/>
            <person name="Tasumi E."/>
            <person name="Yamanaka Y."/>
            <person name="Yamaguchi T."/>
            <person name="Kamagata Y."/>
            <person name="Tamaki H."/>
            <person name="Takai K."/>
        </authorList>
    </citation>
    <scope>NUCLEOTIDE SEQUENCE [LARGE SCALE GENOMIC DNA]</scope>
    <source>
        <strain evidence="1 2">MK-D1</strain>
    </source>
</reference>
<sequence length="198" mass="22958">MSEIQNEMLQLGVYALVVRGEGQDLLMGKNVRDYVEISGLEKLLAFFIADLDKVFSFIYDNDIASYLNALEEKFSLDLSSLQVNIEQNIEAMVETDSDDIMIYYLVITKTLENIRQQVFDVNGWSWIEKFLIKNNQTLTKKIKKELNSLDEEGNQDLSLLYNLIFTNYLAKIYKDAEMIKKSQKLIEDSIKSLIQNLE</sequence>
<keyword evidence="2" id="KW-1185">Reference proteome</keyword>
<evidence type="ECO:0000313" key="1">
    <source>
        <dbReference type="EMBL" id="QEE17278.1"/>
    </source>
</evidence>
<organism evidence="1 2">
    <name type="scientific">Promethearchaeum syntrophicum</name>
    <dbReference type="NCBI Taxonomy" id="2594042"/>
    <lineage>
        <taxon>Archaea</taxon>
        <taxon>Promethearchaeati</taxon>
        <taxon>Promethearchaeota</taxon>
        <taxon>Promethearchaeia</taxon>
        <taxon>Promethearchaeales</taxon>
        <taxon>Promethearchaeaceae</taxon>
        <taxon>Promethearchaeum</taxon>
    </lineage>
</organism>
<protein>
    <submittedName>
        <fullName evidence="1">Uncharacterized protein</fullName>
    </submittedName>
</protein>
<dbReference type="EMBL" id="CP042905">
    <property type="protein sequence ID" value="QEE17278.1"/>
    <property type="molecule type" value="Genomic_DNA"/>
</dbReference>
<proteinExistence type="predicted"/>
<name>A0A5B9DDF9_9ARCH</name>
<evidence type="ECO:0000313" key="2">
    <source>
        <dbReference type="Proteomes" id="UP000321408"/>
    </source>
</evidence>